<organism evidence="1 2">
    <name type="scientific">Melipona quadrifasciata</name>
    <dbReference type="NCBI Taxonomy" id="166423"/>
    <lineage>
        <taxon>Eukaryota</taxon>
        <taxon>Metazoa</taxon>
        <taxon>Ecdysozoa</taxon>
        <taxon>Arthropoda</taxon>
        <taxon>Hexapoda</taxon>
        <taxon>Insecta</taxon>
        <taxon>Pterygota</taxon>
        <taxon>Neoptera</taxon>
        <taxon>Endopterygota</taxon>
        <taxon>Hymenoptera</taxon>
        <taxon>Apocrita</taxon>
        <taxon>Aculeata</taxon>
        <taxon>Apoidea</taxon>
        <taxon>Anthophila</taxon>
        <taxon>Apidae</taxon>
        <taxon>Melipona</taxon>
    </lineage>
</organism>
<sequence length="102" mass="11546">MKRRISRAIVSSMTDRRIDGGLLARRAIKNALSIVRELYGKLRGGVIHGKESVDWQNRGVNEIGLTAFGVPVDDDELRNSRNENLENELKELTMKTNNRLKA</sequence>
<keyword evidence="2" id="KW-1185">Reference proteome</keyword>
<proteinExistence type="predicted"/>
<accession>A0A0N0U7F5</accession>
<dbReference type="AlphaFoldDB" id="A0A0N0U7F5"/>
<dbReference type="Proteomes" id="UP000053105">
    <property type="component" value="Unassembled WGS sequence"/>
</dbReference>
<evidence type="ECO:0000313" key="1">
    <source>
        <dbReference type="EMBL" id="KOX79508.1"/>
    </source>
</evidence>
<dbReference type="EMBL" id="KQ435711">
    <property type="protein sequence ID" value="KOX79508.1"/>
    <property type="molecule type" value="Genomic_DNA"/>
</dbReference>
<protein>
    <submittedName>
        <fullName evidence="1">Uncharacterized protein</fullName>
    </submittedName>
</protein>
<dbReference type="OrthoDB" id="7616316at2759"/>
<reference evidence="1 2" key="1">
    <citation type="submission" date="2015-07" db="EMBL/GenBank/DDBJ databases">
        <title>The genome of Melipona quadrifasciata.</title>
        <authorList>
            <person name="Pan H."/>
            <person name="Kapheim K."/>
        </authorList>
    </citation>
    <scope>NUCLEOTIDE SEQUENCE [LARGE SCALE GENOMIC DNA]</scope>
    <source>
        <strain evidence="1">0111107301</strain>
        <tissue evidence="1">Whole body</tissue>
    </source>
</reference>
<gene>
    <name evidence="1" type="ORF">WN51_02774</name>
</gene>
<name>A0A0N0U7F5_9HYME</name>
<evidence type="ECO:0000313" key="2">
    <source>
        <dbReference type="Proteomes" id="UP000053105"/>
    </source>
</evidence>